<sequence length="168" mass="19127">MTRFFLFLLLMLSIELTYAQSKKDPLPIGLQAPKLEFKDLDNNLVSLEHLRGNIIVLNFWNIGCLGCEQERETLNRLSDSLQGKSIKFVSITLNKKEKIAAWLAKHPITYEFVGNVDFMGVSGSSFFNYRCMPTTVVIDQNGIVQYNQCGPIMTKEESDKFAKLLVKL</sequence>
<dbReference type="RefSeq" id="WP_012927273.1">
    <property type="nucleotide sequence ID" value="NC_013730.1"/>
</dbReference>
<dbReference type="eggNOG" id="COG0526">
    <property type="taxonomic scope" value="Bacteria"/>
</dbReference>
<keyword evidence="3" id="KW-1015">Disulfide bond</keyword>
<keyword evidence="4" id="KW-0676">Redox-active center</keyword>
<dbReference type="Pfam" id="PF00578">
    <property type="entry name" value="AhpC-TSA"/>
    <property type="match status" value="1"/>
</dbReference>
<feature type="signal peptide" evidence="5">
    <location>
        <begin position="1"/>
        <end position="19"/>
    </location>
</feature>
<dbReference type="Proteomes" id="UP000002028">
    <property type="component" value="Chromosome"/>
</dbReference>
<dbReference type="InterPro" id="IPR036249">
    <property type="entry name" value="Thioredoxin-like_sf"/>
</dbReference>
<gene>
    <name evidence="7" type="ordered locus">Slin_2725</name>
</gene>
<comment type="subcellular location">
    <subcellularLocation>
        <location evidence="1">Cell envelope</location>
    </subcellularLocation>
</comment>
<dbReference type="Gene3D" id="3.40.30.10">
    <property type="entry name" value="Glutaredoxin"/>
    <property type="match status" value="1"/>
</dbReference>
<reference evidence="7 8" key="1">
    <citation type="journal article" date="2010" name="Stand. Genomic Sci.">
        <title>Complete genome sequence of Spirosoma linguale type strain (1).</title>
        <authorList>
            <person name="Lail K."/>
            <person name="Sikorski J."/>
            <person name="Saunders E."/>
            <person name="Lapidus A."/>
            <person name="Glavina Del Rio T."/>
            <person name="Copeland A."/>
            <person name="Tice H."/>
            <person name="Cheng J.-F."/>
            <person name="Lucas S."/>
            <person name="Nolan M."/>
            <person name="Bruce D."/>
            <person name="Goodwin L."/>
            <person name="Pitluck S."/>
            <person name="Ivanova N."/>
            <person name="Mavromatis K."/>
            <person name="Ovchinnikova G."/>
            <person name="Pati A."/>
            <person name="Chen A."/>
            <person name="Palaniappan K."/>
            <person name="Land M."/>
            <person name="Hauser L."/>
            <person name="Chang Y.-J."/>
            <person name="Jeffries C.D."/>
            <person name="Chain P."/>
            <person name="Brettin T."/>
            <person name="Detter J.C."/>
            <person name="Schuetze A."/>
            <person name="Rohde M."/>
            <person name="Tindall B.J."/>
            <person name="Goeker M."/>
            <person name="Bristow J."/>
            <person name="Eisen J.A."/>
            <person name="Markowitz V."/>
            <person name="Hugenholtz P."/>
            <person name="Kyrpides N.C."/>
            <person name="Klenk H.-P."/>
            <person name="Chen F."/>
        </authorList>
    </citation>
    <scope>NUCLEOTIDE SEQUENCE [LARGE SCALE GENOMIC DNA]</scope>
    <source>
        <strain evidence="8">ATCC 33905 / DSM 74 / LMG 10896 / Claus 1</strain>
    </source>
</reference>
<dbReference type="HOGENOM" id="CLU_042529_11_0_10"/>
<accession>D2QIF7</accession>
<evidence type="ECO:0000256" key="1">
    <source>
        <dbReference type="ARBA" id="ARBA00004196"/>
    </source>
</evidence>
<name>D2QIF7_SPILD</name>
<dbReference type="InterPro" id="IPR050553">
    <property type="entry name" value="Thioredoxin_ResA/DsbE_sf"/>
</dbReference>
<dbReference type="AlphaFoldDB" id="D2QIF7"/>
<proteinExistence type="predicted"/>
<keyword evidence="8" id="KW-1185">Reference proteome</keyword>
<dbReference type="GO" id="GO:0016209">
    <property type="term" value="F:antioxidant activity"/>
    <property type="evidence" value="ECO:0007669"/>
    <property type="project" value="InterPro"/>
</dbReference>
<evidence type="ECO:0000313" key="7">
    <source>
        <dbReference type="EMBL" id="ADB38741.1"/>
    </source>
</evidence>
<dbReference type="GO" id="GO:0030313">
    <property type="term" value="C:cell envelope"/>
    <property type="evidence" value="ECO:0007669"/>
    <property type="project" value="UniProtKB-SubCell"/>
</dbReference>
<keyword evidence="5" id="KW-0732">Signal</keyword>
<dbReference type="CDD" id="cd02966">
    <property type="entry name" value="TlpA_like_family"/>
    <property type="match status" value="1"/>
</dbReference>
<organism evidence="7 8">
    <name type="scientific">Spirosoma linguale (strain ATCC 33905 / DSM 74 / LMG 10896 / Claus 1)</name>
    <dbReference type="NCBI Taxonomy" id="504472"/>
    <lineage>
        <taxon>Bacteria</taxon>
        <taxon>Pseudomonadati</taxon>
        <taxon>Bacteroidota</taxon>
        <taxon>Cytophagia</taxon>
        <taxon>Cytophagales</taxon>
        <taxon>Cytophagaceae</taxon>
        <taxon>Spirosoma</taxon>
    </lineage>
</organism>
<feature type="chain" id="PRO_5003035589" evidence="5">
    <location>
        <begin position="20"/>
        <end position="168"/>
    </location>
</feature>
<dbReference type="InterPro" id="IPR013766">
    <property type="entry name" value="Thioredoxin_domain"/>
</dbReference>
<evidence type="ECO:0000256" key="3">
    <source>
        <dbReference type="ARBA" id="ARBA00023157"/>
    </source>
</evidence>
<keyword evidence="2" id="KW-0201">Cytochrome c-type biogenesis</keyword>
<dbReference type="KEGG" id="sli:Slin_2725"/>
<dbReference type="SUPFAM" id="SSF52833">
    <property type="entry name" value="Thioredoxin-like"/>
    <property type="match status" value="1"/>
</dbReference>
<evidence type="ECO:0000256" key="5">
    <source>
        <dbReference type="SAM" id="SignalP"/>
    </source>
</evidence>
<evidence type="ECO:0000256" key="4">
    <source>
        <dbReference type="ARBA" id="ARBA00023284"/>
    </source>
</evidence>
<dbReference type="STRING" id="504472.Slin_2725"/>
<dbReference type="EMBL" id="CP001769">
    <property type="protein sequence ID" value="ADB38741.1"/>
    <property type="molecule type" value="Genomic_DNA"/>
</dbReference>
<dbReference type="GO" id="GO:0017004">
    <property type="term" value="P:cytochrome complex assembly"/>
    <property type="evidence" value="ECO:0007669"/>
    <property type="project" value="UniProtKB-KW"/>
</dbReference>
<feature type="domain" description="Thioredoxin" evidence="6">
    <location>
        <begin position="26"/>
        <end position="167"/>
    </location>
</feature>
<evidence type="ECO:0000256" key="2">
    <source>
        <dbReference type="ARBA" id="ARBA00022748"/>
    </source>
</evidence>
<dbReference type="PROSITE" id="PS51352">
    <property type="entry name" value="THIOREDOXIN_2"/>
    <property type="match status" value="1"/>
</dbReference>
<dbReference type="PANTHER" id="PTHR42852:SF6">
    <property type="entry name" value="THIOL:DISULFIDE INTERCHANGE PROTEIN DSBE"/>
    <property type="match status" value="1"/>
</dbReference>
<evidence type="ECO:0000313" key="8">
    <source>
        <dbReference type="Proteomes" id="UP000002028"/>
    </source>
</evidence>
<dbReference type="GO" id="GO:0016491">
    <property type="term" value="F:oxidoreductase activity"/>
    <property type="evidence" value="ECO:0007669"/>
    <property type="project" value="InterPro"/>
</dbReference>
<evidence type="ECO:0000259" key="6">
    <source>
        <dbReference type="PROSITE" id="PS51352"/>
    </source>
</evidence>
<protein>
    <submittedName>
        <fullName evidence="7">Redoxin domain protein</fullName>
    </submittedName>
</protein>
<dbReference type="PANTHER" id="PTHR42852">
    <property type="entry name" value="THIOL:DISULFIDE INTERCHANGE PROTEIN DSBE"/>
    <property type="match status" value="1"/>
</dbReference>
<dbReference type="InterPro" id="IPR000866">
    <property type="entry name" value="AhpC/TSA"/>
</dbReference>